<gene>
    <name evidence="3" type="ORF">HCA78_17250</name>
</gene>
<evidence type="ECO:0000313" key="3">
    <source>
        <dbReference type="EMBL" id="MBC2005518.1"/>
    </source>
</evidence>
<proteinExistence type="predicted"/>
<evidence type="ECO:0008006" key="5">
    <source>
        <dbReference type="Google" id="ProtNLM"/>
    </source>
</evidence>
<evidence type="ECO:0000256" key="2">
    <source>
        <dbReference type="SAM" id="SignalP"/>
    </source>
</evidence>
<feature type="region of interest" description="Disordered" evidence="1">
    <location>
        <begin position="234"/>
        <end position="256"/>
    </location>
</feature>
<protein>
    <recommendedName>
        <fullName evidence="5">Lipoprotein</fullName>
    </recommendedName>
</protein>
<dbReference type="Proteomes" id="UP000546806">
    <property type="component" value="Unassembled WGS sequence"/>
</dbReference>
<reference evidence="3 4" key="1">
    <citation type="submission" date="2020-03" db="EMBL/GenBank/DDBJ databases">
        <title>Soil Listeria distribution.</title>
        <authorList>
            <person name="Liao J."/>
            <person name="Wiedmann M."/>
        </authorList>
    </citation>
    <scope>NUCLEOTIDE SEQUENCE [LARGE SCALE GENOMIC DNA]</scope>
    <source>
        <strain evidence="3 4">FSL L7-0435</strain>
    </source>
</reference>
<feature type="chain" id="PRO_5039081023" description="Lipoprotein" evidence="2">
    <location>
        <begin position="22"/>
        <end position="256"/>
    </location>
</feature>
<dbReference type="PROSITE" id="PS51257">
    <property type="entry name" value="PROKAR_LIPOPROTEIN"/>
    <property type="match status" value="1"/>
</dbReference>
<sequence length="256" mass="28332">MKYLRLLITGLALLLTGCGVTEVEQTSSEILTTSNNEGYYNTDDFTSVLAGAPEYSFDMPFTEDDHESVFGTYPIAIKAEVLGMKGVITSKDDAILSPKQLVSEYPEISKSLPSTKDKEGKKGVTPNYSDNSNTNEPVHFATIWEVRVTEILKDDDSELKIGDVIKISRVGLPSSIVNENETISGKSTMMMVLSPSTTENGEKYFGLGPYDESYIITSNNEKNDVYKDFKQYSGMNPDDLDVEEYDYQSKPPASGR</sequence>
<comment type="caution">
    <text evidence="3">The sequence shown here is derived from an EMBL/GenBank/DDBJ whole genome shotgun (WGS) entry which is preliminary data.</text>
</comment>
<feature type="region of interest" description="Disordered" evidence="1">
    <location>
        <begin position="107"/>
        <end position="132"/>
    </location>
</feature>
<evidence type="ECO:0000313" key="4">
    <source>
        <dbReference type="Proteomes" id="UP000546806"/>
    </source>
</evidence>
<name>A0A842CTE9_9LIST</name>
<dbReference type="RefSeq" id="WP_185534117.1">
    <property type="nucleotide sequence ID" value="NZ_JAARWW010000014.1"/>
</dbReference>
<dbReference type="AlphaFoldDB" id="A0A842CTE9"/>
<organism evidence="3 4">
    <name type="scientific">Listeria booriae</name>
    <dbReference type="NCBI Taxonomy" id="1552123"/>
    <lineage>
        <taxon>Bacteria</taxon>
        <taxon>Bacillati</taxon>
        <taxon>Bacillota</taxon>
        <taxon>Bacilli</taxon>
        <taxon>Bacillales</taxon>
        <taxon>Listeriaceae</taxon>
        <taxon>Listeria</taxon>
    </lineage>
</organism>
<dbReference type="EMBL" id="JAARWW010000014">
    <property type="protein sequence ID" value="MBC2005518.1"/>
    <property type="molecule type" value="Genomic_DNA"/>
</dbReference>
<feature type="signal peptide" evidence="2">
    <location>
        <begin position="1"/>
        <end position="21"/>
    </location>
</feature>
<evidence type="ECO:0000256" key="1">
    <source>
        <dbReference type="SAM" id="MobiDB-lite"/>
    </source>
</evidence>
<keyword evidence="2" id="KW-0732">Signal</keyword>
<accession>A0A842CTE9</accession>